<dbReference type="GO" id="GO:0003677">
    <property type="term" value="F:DNA binding"/>
    <property type="evidence" value="ECO:0007669"/>
    <property type="project" value="UniProtKB-KW"/>
</dbReference>
<evidence type="ECO:0000313" key="1">
    <source>
        <dbReference type="EMBL" id="MDN5269491.1"/>
    </source>
</evidence>
<organism evidence="1 2">
    <name type="scientific">Streptococcus vestibularis</name>
    <dbReference type="NCBI Taxonomy" id="1343"/>
    <lineage>
        <taxon>Bacteria</taxon>
        <taxon>Bacillati</taxon>
        <taxon>Bacillota</taxon>
        <taxon>Bacilli</taxon>
        <taxon>Lactobacillales</taxon>
        <taxon>Streptococcaceae</taxon>
        <taxon>Streptococcus</taxon>
    </lineage>
</organism>
<comment type="caution">
    <text evidence="1">The sequence shown here is derived from an EMBL/GenBank/DDBJ whole genome shotgun (WGS) entry which is preliminary data.</text>
</comment>
<dbReference type="RefSeq" id="WP_301382197.1">
    <property type="nucleotide sequence ID" value="NZ_JAUJGC010000022.1"/>
</dbReference>
<sequence>MNDLMIQLLDQFEMGLRERAIKVMATINDEKHRFPMELNKKQCSLMLLGTTDTTTFDMRFNSKKDFPRIKGAREKYPRDAVIEWYHQNWMRTEVKQ</sequence>
<protein>
    <submittedName>
        <fullName evidence="1">DNA-binding protein</fullName>
    </submittedName>
</protein>
<evidence type="ECO:0000313" key="2">
    <source>
        <dbReference type="Proteomes" id="UP001172310"/>
    </source>
</evidence>
<name>A0AAW7QJI9_STRVE</name>
<keyword evidence="1" id="KW-0238">DNA-binding</keyword>
<dbReference type="AlphaFoldDB" id="A0AAW7QJI9"/>
<dbReference type="Proteomes" id="UP001172310">
    <property type="component" value="Unassembled WGS sequence"/>
</dbReference>
<gene>
    <name evidence="1" type="ORF">QY913_04975</name>
</gene>
<dbReference type="EMBL" id="JAUJGC010000022">
    <property type="protein sequence ID" value="MDN5269491.1"/>
    <property type="molecule type" value="Genomic_DNA"/>
</dbReference>
<proteinExistence type="predicted"/>
<accession>A0AAW7QJI9</accession>
<reference evidence="1" key="1">
    <citation type="submission" date="2023-07" db="EMBL/GenBank/DDBJ databases">
        <title>SVep1, a Temperate Phage of Human Oral Commensal Streptococcus vestibularis.</title>
        <authorList>
            <person name="Wu M."/>
            <person name="Zhu Y."/>
            <person name="Li Y."/>
        </authorList>
    </citation>
    <scope>NUCLEOTIDE SEQUENCE</scope>
    <source>
        <strain evidence="1">SVE8</strain>
    </source>
</reference>